<feature type="compositionally biased region" description="Polar residues" evidence="1">
    <location>
        <begin position="625"/>
        <end position="637"/>
    </location>
</feature>
<evidence type="ECO:0000256" key="1">
    <source>
        <dbReference type="SAM" id="MobiDB-lite"/>
    </source>
</evidence>
<accession>A0A5M3VUT6</accession>
<sequence>MHKPKRTYGQIPGLPPPDLNPRKKKSTRQAKRQREKPAPRLPDFPESLEDVFTGKEKLRYPTAPKPKGQERRPATKLIDPPKRRLIDLTHEQEAETRSPIRPESTIPPLSIFQPQPIILAPDTQTSFLDFLDFPSSQGGDSDSDIVIPETQFESPRPEVEADDAIPVIEPPPRIPAKYKALQDRTPFGSFDDLAQFTADHAELTAGLLDALDHPFAADHQMARYWLAHVRKVTPDDLTKVSKITDETLLTVTGKALNLSETSRTGMLAELYWTKPRAVRTRDLAEVQSDLRKAGLASDFDQRRAAFQARQRLPDPEPATIASMKYGRWGTLKDKAAAWLKTAVPARQSELGTEHETTEKWLGDLRAKPELSDDRSLDRLADVMTLLNANRVCAAVLHNGREIGVFANKPDNQLAVDLAELLTASRATGKEAENLVWGILAKMTWRASRSSRSAPESSKRRDQVRILKAISYLRKLEQEHGRLRVVAYDDPLPTLAVTEKDSFGHPQLVHREQQVHAEMQATSIALRYPGAKLGIGRLCCFKCWLVLHDLWPEAFDNRPVASHLNTYPWPPPGFFADAQALAQLFAGWEDPPEDLRAALQDPQGRAALVNAFFAVQGIKGALDTGFPSTQVPASQLPSTPAWPEQEDGPTAEEAEREAELYDGLLYPDKDVTRTETSPTDQRSAPRRPSEPTITKAPLTKVKRTQQPDLASGDSDRTSPSRGRTASLPSHSTTRTSPTDSGTTDSDMDLDRPRQQSTTTTSKKRTKSPVRKKLRV</sequence>
<dbReference type="Proteomes" id="UP000334990">
    <property type="component" value="Unassembled WGS sequence"/>
</dbReference>
<feature type="compositionally biased region" description="Basic residues" evidence="1">
    <location>
        <begin position="22"/>
        <end position="34"/>
    </location>
</feature>
<feature type="compositionally biased region" description="Acidic residues" evidence="1">
    <location>
        <begin position="643"/>
        <end position="655"/>
    </location>
</feature>
<keyword evidence="3" id="KW-1185">Reference proteome</keyword>
<name>A0A5M3VUT6_9ACTN</name>
<protein>
    <submittedName>
        <fullName evidence="2">Uncharacterized protein</fullName>
    </submittedName>
</protein>
<evidence type="ECO:0000313" key="3">
    <source>
        <dbReference type="Proteomes" id="UP000334990"/>
    </source>
</evidence>
<feature type="compositionally biased region" description="Basic residues" evidence="1">
    <location>
        <begin position="760"/>
        <end position="774"/>
    </location>
</feature>
<dbReference type="EMBL" id="BLAD01000040">
    <property type="protein sequence ID" value="GER99441.1"/>
    <property type="molecule type" value="Genomic_DNA"/>
</dbReference>
<reference evidence="2 3" key="1">
    <citation type="submission" date="2019-10" db="EMBL/GenBank/DDBJ databases">
        <title>Whole genome shotgun sequence of Acrocarpospora corrugata NBRC 13972.</title>
        <authorList>
            <person name="Ichikawa N."/>
            <person name="Kimura A."/>
            <person name="Kitahashi Y."/>
            <person name="Komaki H."/>
            <person name="Oguchi A."/>
        </authorList>
    </citation>
    <scope>NUCLEOTIDE SEQUENCE [LARGE SCALE GENOMIC DNA]</scope>
    <source>
        <strain evidence="2 3">NBRC 13972</strain>
    </source>
</reference>
<feature type="region of interest" description="Disordered" evidence="1">
    <location>
        <begin position="625"/>
        <end position="774"/>
    </location>
</feature>
<comment type="caution">
    <text evidence="2">The sequence shown here is derived from an EMBL/GenBank/DDBJ whole genome shotgun (WGS) entry which is preliminary data.</text>
</comment>
<feature type="compositionally biased region" description="Polar residues" evidence="1">
    <location>
        <begin position="718"/>
        <end position="729"/>
    </location>
</feature>
<evidence type="ECO:0000313" key="2">
    <source>
        <dbReference type="EMBL" id="GER99441.1"/>
    </source>
</evidence>
<organism evidence="2 3">
    <name type="scientific">Acrocarpospora corrugata</name>
    <dbReference type="NCBI Taxonomy" id="35763"/>
    <lineage>
        <taxon>Bacteria</taxon>
        <taxon>Bacillati</taxon>
        <taxon>Actinomycetota</taxon>
        <taxon>Actinomycetes</taxon>
        <taxon>Streptosporangiales</taxon>
        <taxon>Streptosporangiaceae</taxon>
        <taxon>Acrocarpospora</taxon>
    </lineage>
</organism>
<feature type="compositionally biased region" description="Basic and acidic residues" evidence="1">
    <location>
        <begin position="67"/>
        <end position="84"/>
    </location>
</feature>
<gene>
    <name evidence="2" type="ORF">Acor_15050</name>
</gene>
<feature type="region of interest" description="Disordered" evidence="1">
    <location>
        <begin position="1"/>
        <end position="84"/>
    </location>
</feature>
<proteinExistence type="predicted"/>
<dbReference type="AlphaFoldDB" id="A0A5M3VUT6"/>
<feature type="compositionally biased region" description="Low complexity" evidence="1">
    <location>
        <begin position="730"/>
        <end position="743"/>
    </location>
</feature>